<dbReference type="InterPro" id="IPR010181">
    <property type="entry name" value="CGCAxxGCC_motif"/>
</dbReference>
<dbReference type="AlphaFoldDB" id="A0A9D1EDE4"/>
<accession>A0A9D1EDE4</accession>
<reference evidence="1" key="1">
    <citation type="submission" date="2020-10" db="EMBL/GenBank/DDBJ databases">
        <authorList>
            <person name="Gilroy R."/>
        </authorList>
    </citation>
    <scope>NUCLEOTIDE SEQUENCE</scope>
    <source>
        <strain evidence="1">ChiW13-3771</strain>
    </source>
</reference>
<evidence type="ECO:0000313" key="1">
    <source>
        <dbReference type="EMBL" id="HIR88296.1"/>
    </source>
</evidence>
<protein>
    <submittedName>
        <fullName evidence="1">C_GCAxxG_C_C family protein</fullName>
    </submittedName>
</protein>
<comment type="caution">
    <text evidence="1">The sequence shown here is derived from an EMBL/GenBank/DDBJ whole genome shotgun (WGS) entry which is preliminary data.</text>
</comment>
<dbReference type="NCBIfam" id="TIGR01909">
    <property type="entry name" value="C_GCAxxG_C_C"/>
    <property type="match status" value="1"/>
</dbReference>
<dbReference type="Pfam" id="PF09719">
    <property type="entry name" value="C_GCAxxG_C_C"/>
    <property type="match status" value="1"/>
</dbReference>
<dbReference type="Proteomes" id="UP000824201">
    <property type="component" value="Unassembled WGS sequence"/>
</dbReference>
<dbReference type="EMBL" id="DVHN01000056">
    <property type="protein sequence ID" value="HIR88296.1"/>
    <property type="molecule type" value="Genomic_DNA"/>
</dbReference>
<name>A0A9D1EDE4_9FIRM</name>
<proteinExistence type="predicted"/>
<reference evidence="1" key="2">
    <citation type="journal article" date="2021" name="PeerJ">
        <title>Extensive microbial diversity within the chicken gut microbiome revealed by metagenomics and culture.</title>
        <authorList>
            <person name="Gilroy R."/>
            <person name="Ravi A."/>
            <person name="Getino M."/>
            <person name="Pursley I."/>
            <person name="Horton D.L."/>
            <person name="Alikhan N.F."/>
            <person name="Baker D."/>
            <person name="Gharbi K."/>
            <person name="Hall N."/>
            <person name="Watson M."/>
            <person name="Adriaenssens E.M."/>
            <person name="Foster-Nyarko E."/>
            <person name="Jarju S."/>
            <person name="Secka A."/>
            <person name="Antonio M."/>
            <person name="Oren A."/>
            <person name="Chaudhuri R.R."/>
            <person name="La Ragione R."/>
            <person name="Hildebrand F."/>
            <person name="Pallen M.J."/>
        </authorList>
    </citation>
    <scope>NUCLEOTIDE SEQUENCE</scope>
    <source>
        <strain evidence="1">ChiW13-3771</strain>
    </source>
</reference>
<organism evidence="1 2">
    <name type="scientific">Candidatus Fimimorpha faecalis</name>
    <dbReference type="NCBI Taxonomy" id="2840824"/>
    <lineage>
        <taxon>Bacteria</taxon>
        <taxon>Bacillati</taxon>
        <taxon>Bacillota</taxon>
        <taxon>Clostridia</taxon>
        <taxon>Eubacteriales</taxon>
        <taxon>Candidatus Fimimorpha</taxon>
    </lineage>
</organism>
<gene>
    <name evidence="1" type="ORF">IAC96_05030</name>
</gene>
<sequence length="152" mass="17273">MTHAEKARELFMEGYNCSQSVVGAFAQELGMEKETAMKLASSFGAGMGRLREVCGTVSGMFLIAGLAYGYSDPKAREEKAEHYKRIQTLAARFREKNGTIICRELLEKRMKKPVDTNPVPEERTEQYYQQRPCVAVVMQAAEIMEQYMKENK</sequence>
<evidence type="ECO:0000313" key="2">
    <source>
        <dbReference type="Proteomes" id="UP000824201"/>
    </source>
</evidence>